<keyword evidence="1" id="KW-1133">Transmembrane helix</keyword>
<reference evidence="2" key="1">
    <citation type="submission" date="2018-02" db="EMBL/GenBank/DDBJ databases">
        <title>Rhizophora mucronata_Transcriptome.</title>
        <authorList>
            <person name="Meera S.P."/>
            <person name="Sreeshan A."/>
            <person name="Augustine A."/>
        </authorList>
    </citation>
    <scope>NUCLEOTIDE SEQUENCE</scope>
    <source>
        <tissue evidence="2">Leaf</tissue>
    </source>
</reference>
<name>A0A2P2N835_RHIMU</name>
<dbReference type="AlphaFoldDB" id="A0A2P2N835"/>
<keyword evidence="1" id="KW-0812">Transmembrane</keyword>
<sequence>MFQGYILLVLAFFFSFFLVFIGVTMLEFCFFDLFLCD</sequence>
<keyword evidence="1" id="KW-0472">Membrane</keyword>
<accession>A0A2P2N835</accession>
<proteinExistence type="predicted"/>
<protein>
    <submittedName>
        <fullName evidence="2">Uncharacterized protein</fullName>
    </submittedName>
</protein>
<evidence type="ECO:0000256" key="1">
    <source>
        <dbReference type="SAM" id="Phobius"/>
    </source>
</evidence>
<feature type="transmembrane region" description="Helical" evidence="1">
    <location>
        <begin position="6"/>
        <end position="35"/>
    </location>
</feature>
<organism evidence="2">
    <name type="scientific">Rhizophora mucronata</name>
    <name type="common">Asiatic mangrove</name>
    <dbReference type="NCBI Taxonomy" id="61149"/>
    <lineage>
        <taxon>Eukaryota</taxon>
        <taxon>Viridiplantae</taxon>
        <taxon>Streptophyta</taxon>
        <taxon>Embryophyta</taxon>
        <taxon>Tracheophyta</taxon>
        <taxon>Spermatophyta</taxon>
        <taxon>Magnoliopsida</taxon>
        <taxon>eudicotyledons</taxon>
        <taxon>Gunneridae</taxon>
        <taxon>Pentapetalae</taxon>
        <taxon>rosids</taxon>
        <taxon>fabids</taxon>
        <taxon>Malpighiales</taxon>
        <taxon>Rhizophoraceae</taxon>
        <taxon>Rhizophora</taxon>
    </lineage>
</organism>
<evidence type="ECO:0000313" key="2">
    <source>
        <dbReference type="EMBL" id="MBX38576.1"/>
    </source>
</evidence>
<dbReference type="EMBL" id="GGEC01058092">
    <property type="protein sequence ID" value="MBX38576.1"/>
    <property type="molecule type" value="Transcribed_RNA"/>
</dbReference>